<accession>A0A1M6ND45</accession>
<reference evidence="3" key="1">
    <citation type="submission" date="2016-11" db="EMBL/GenBank/DDBJ databases">
        <authorList>
            <person name="Varghese N."/>
            <person name="Submissions S."/>
        </authorList>
    </citation>
    <scope>NUCLEOTIDE SEQUENCE [LARGE SCALE GENOMIC DNA]</scope>
    <source>
        <strain evidence="3">DSM 15518</strain>
    </source>
</reference>
<keyword evidence="1" id="KW-0175">Coiled coil</keyword>
<proteinExistence type="predicted"/>
<dbReference type="AlphaFoldDB" id="A0A1M6ND45"/>
<gene>
    <name evidence="2" type="ORF">SAMN02744037_01232</name>
</gene>
<dbReference type="OrthoDB" id="2079139at2"/>
<organism evidence="2 3">
    <name type="scientific">Tepidibacter formicigenes DSM 15518</name>
    <dbReference type="NCBI Taxonomy" id="1123349"/>
    <lineage>
        <taxon>Bacteria</taxon>
        <taxon>Bacillati</taxon>
        <taxon>Bacillota</taxon>
        <taxon>Clostridia</taxon>
        <taxon>Peptostreptococcales</taxon>
        <taxon>Peptostreptococcaceae</taxon>
        <taxon>Tepidibacter</taxon>
    </lineage>
</organism>
<name>A0A1M6ND45_9FIRM</name>
<feature type="coiled-coil region" evidence="1">
    <location>
        <begin position="71"/>
        <end position="130"/>
    </location>
</feature>
<evidence type="ECO:0000313" key="2">
    <source>
        <dbReference type="EMBL" id="SHJ93678.1"/>
    </source>
</evidence>
<evidence type="ECO:0000313" key="3">
    <source>
        <dbReference type="Proteomes" id="UP000242497"/>
    </source>
</evidence>
<protein>
    <submittedName>
        <fullName evidence="2">Uncharacterized protein</fullName>
    </submittedName>
</protein>
<dbReference type="Proteomes" id="UP000242497">
    <property type="component" value="Unassembled WGS sequence"/>
</dbReference>
<dbReference type="EMBL" id="FRAE01000022">
    <property type="protein sequence ID" value="SHJ93678.1"/>
    <property type="molecule type" value="Genomic_DNA"/>
</dbReference>
<sequence length="360" mass="42023">MNFMKIKKGLSLILISGILMITGCQSKSTMNKSEISTNKNTNQNVEANQSINKEQAKEIAIKAFEKYFNKKINVKNLFEEVELEKNEAKDNQPKISNWHVCWSTFNITKLKDLDEQMKIWEKANNDDEKKIGKKIDKLNNEYKKALTYWAIIDEKSGKILNIGMRDGRRNSKLSNEELEKTETKLKEKTIALNELEKFEGKKIDITKLNEEINVKGNEFEFVWSNDVDWTNNTKERKVIEYYVTINKETGEIQEIGNGNEILKNSAKQPTYPNYSTEEGKKIAFDFIKKHKYVANMNDMKFLRYMNADPEIALFEVDFTYGKDEKTENTKVIRVYIDKSNNDVVGMSRRFETTNTNENNK</sequence>
<dbReference type="PROSITE" id="PS51257">
    <property type="entry name" value="PROKAR_LIPOPROTEIN"/>
    <property type="match status" value="1"/>
</dbReference>
<keyword evidence="3" id="KW-1185">Reference proteome</keyword>
<dbReference type="RefSeq" id="WP_072888261.1">
    <property type="nucleotide sequence ID" value="NZ_FRAE01000022.1"/>
</dbReference>
<evidence type="ECO:0000256" key="1">
    <source>
        <dbReference type="SAM" id="Coils"/>
    </source>
</evidence>
<feature type="coiled-coil region" evidence="1">
    <location>
        <begin position="168"/>
        <end position="198"/>
    </location>
</feature>